<dbReference type="AlphaFoldDB" id="A0AAD7PYA1"/>
<dbReference type="SUPFAM" id="SSF57667">
    <property type="entry name" value="beta-beta-alpha zinc fingers"/>
    <property type="match status" value="1"/>
</dbReference>
<organism evidence="4 5">
    <name type="scientific">Quillaja saponaria</name>
    <name type="common">Soap bark tree</name>
    <dbReference type="NCBI Taxonomy" id="32244"/>
    <lineage>
        <taxon>Eukaryota</taxon>
        <taxon>Viridiplantae</taxon>
        <taxon>Streptophyta</taxon>
        <taxon>Embryophyta</taxon>
        <taxon>Tracheophyta</taxon>
        <taxon>Spermatophyta</taxon>
        <taxon>Magnoliopsida</taxon>
        <taxon>eudicotyledons</taxon>
        <taxon>Gunneridae</taxon>
        <taxon>Pentapetalae</taxon>
        <taxon>rosids</taxon>
        <taxon>fabids</taxon>
        <taxon>Fabales</taxon>
        <taxon>Quillajaceae</taxon>
        <taxon>Quillaja</taxon>
    </lineage>
</organism>
<evidence type="ECO:0000256" key="1">
    <source>
        <dbReference type="PROSITE-ProRule" id="PRU00042"/>
    </source>
</evidence>
<name>A0AAD7PYA1_QUISA</name>
<feature type="region of interest" description="Disordered" evidence="2">
    <location>
        <begin position="49"/>
        <end position="72"/>
    </location>
</feature>
<evidence type="ECO:0000259" key="3">
    <source>
        <dbReference type="PROSITE" id="PS50157"/>
    </source>
</evidence>
<dbReference type="PROSITE" id="PS00028">
    <property type="entry name" value="ZINC_FINGER_C2H2_1"/>
    <property type="match status" value="1"/>
</dbReference>
<feature type="domain" description="C2H2-type" evidence="3">
    <location>
        <begin position="79"/>
        <end position="106"/>
    </location>
</feature>
<dbReference type="Gene3D" id="3.30.160.60">
    <property type="entry name" value="Classic Zinc Finger"/>
    <property type="match status" value="1"/>
</dbReference>
<evidence type="ECO:0000256" key="2">
    <source>
        <dbReference type="SAM" id="MobiDB-lite"/>
    </source>
</evidence>
<dbReference type="PROSITE" id="PS50157">
    <property type="entry name" value="ZINC_FINGER_C2H2_2"/>
    <property type="match status" value="1"/>
</dbReference>
<keyword evidence="1" id="KW-0479">Metal-binding</keyword>
<dbReference type="EMBL" id="JARAOO010000004">
    <property type="protein sequence ID" value="KAJ7971414.1"/>
    <property type="molecule type" value="Genomic_DNA"/>
</dbReference>
<dbReference type="GO" id="GO:0009739">
    <property type="term" value="P:response to gibberellin"/>
    <property type="evidence" value="ECO:0007669"/>
    <property type="project" value="InterPro"/>
</dbReference>
<dbReference type="InterPro" id="IPR044291">
    <property type="entry name" value="GIS/GIS2/ZFP8"/>
</dbReference>
<dbReference type="Proteomes" id="UP001163823">
    <property type="component" value="Chromosome 4"/>
</dbReference>
<protein>
    <submittedName>
        <fullName evidence="4">Zinc finger protein</fullName>
    </submittedName>
</protein>
<dbReference type="InterPro" id="IPR013087">
    <property type="entry name" value="Znf_C2H2_type"/>
</dbReference>
<comment type="caution">
    <text evidence="4">The sequence shown here is derived from an EMBL/GenBank/DDBJ whole genome shotgun (WGS) entry which is preliminary data.</text>
</comment>
<dbReference type="PANTHER" id="PTHR46547:SF7">
    <property type="entry name" value="ZINC FINGER PROTEIN GIS"/>
    <property type="match status" value="1"/>
</dbReference>
<dbReference type="GO" id="GO:0008270">
    <property type="term" value="F:zinc ion binding"/>
    <property type="evidence" value="ECO:0007669"/>
    <property type="project" value="UniProtKB-KW"/>
</dbReference>
<proteinExistence type="predicted"/>
<keyword evidence="1" id="KW-0862">Zinc</keyword>
<dbReference type="KEGG" id="qsa:O6P43_009452"/>
<gene>
    <name evidence="4" type="ORF">O6P43_009452</name>
</gene>
<keyword evidence="1" id="KW-0863">Zinc-finger</keyword>
<evidence type="ECO:0000313" key="4">
    <source>
        <dbReference type="EMBL" id="KAJ7971414.1"/>
    </source>
</evidence>
<dbReference type="GO" id="GO:0003700">
    <property type="term" value="F:DNA-binding transcription factor activity"/>
    <property type="evidence" value="ECO:0007669"/>
    <property type="project" value="InterPro"/>
</dbReference>
<accession>A0AAD7PYA1</accession>
<reference evidence="4" key="1">
    <citation type="journal article" date="2023" name="Science">
        <title>Elucidation of the pathway for biosynthesis of saponin adjuvants from the soapbark tree.</title>
        <authorList>
            <person name="Reed J."/>
            <person name="Orme A."/>
            <person name="El-Demerdash A."/>
            <person name="Owen C."/>
            <person name="Martin L.B.B."/>
            <person name="Misra R.C."/>
            <person name="Kikuchi S."/>
            <person name="Rejzek M."/>
            <person name="Martin A.C."/>
            <person name="Harkess A."/>
            <person name="Leebens-Mack J."/>
            <person name="Louveau T."/>
            <person name="Stephenson M.J."/>
            <person name="Osbourn A."/>
        </authorList>
    </citation>
    <scope>NUCLEOTIDE SEQUENCE</scope>
    <source>
        <strain evidence="4">S10</strain>
    </source>
</reference>
<dbReference type="InterPro" id="IPR036236">
    <property type="entry name" value="Znf_C2H2_sf"/>
</dbReference>
<evidence type="ECO:0000313" key="5">
    <source>
        <dbReference type="Proteomes" id="UP001163823"/>
    </source>
</evidence>
<feature type="compositionally biased region" description="Low complexity" evidence="2">
    <location>
        <begin position="62"/>
        <end position="71"/>
    </location>
</feature>
<dbReference type="PANTHER" id="PTHR46547">
    <property type="entry name" value="ZINC FINGER PROTEIN GIS"/>
    <property type="match status" value="1"/>
</dbReference>
<keyword evidence="5" id="KW-1185">Reference proteome</keyword>
<sequence length="270" mass="30157">MDQSERETHDFMNVESFSQLPFIRPATLPVAVNNKEKAIRLFGIEFGTHADNPTATKDSDSADTNTNNSNNLEESNRRFECHYCCRNFPTSQALGGHQNAHKRERQHAKRANLHSMLVQGNSLSNSQVYDRMNYRLSSASAAPVMSTYPTWDSNYSSSNGRFYGSSHSSLYSHQSPVHIGSQSALWRIPAIQSNPSFHRDRSLHPLPLLTGDGMKTMKGSQVGGVSSQNLYAYEPKPNLQDQLNVVAVTSVTILLHKLSFMDHIQNLAMS</sequence>
<dbReference type="GO" id="GO:0010090">
    <property type="term" value="P:trichome morphogenesis"/>
    <property type="evidence" value="ECO:0007669"/>
    <property type="project" value="InterPro"/>
</dbReference>